<name>A0A934V5N6_9PSEU</name>
<dbReference type="Proteomes" id="UP000635245">
    <property type="component" value="Unassembled WGS sequence"/>
</dbReference>
<dbReference type="EMBL" id="JAENJH010000003">
    <property type="protein sequence ID" value="MBK1785874.1"/>
    <property type="molecule type" value="Genomic_DNA"/>
</dbReference>
<protein>
    <submittedName>
        <fullName evidence="1">Uncharacterized protein</fullName>
    </submittedName>
</protein>
<dbReference type="NCBIfam" id="NF040603">
    <property type="entry name" value="choice_anch_P"/>
    <property type="match status" value="1"/>
</dbReference>
<organism evidence="1 2">
    <name type="scientific">Prauserella cavernicola</name>
    <dbReference type="NCBI Taxonomy" id="2800127"/>
    <lineage>
        <taxon>Bacteria</taxon>
        <taxon>Bacillati</taxon>
        <taxon>Actinomycetota</taxon>
        <taxon>Actinomycetes</taxon>
        <taxon>Pseudonocardiales</taxon>
        <taxon>Pseudonocardiaceae</taxon>
        <taxon>Prauserella</taxon>
    </lineage>
</organism>
<sequence>MLATGVLAVPAQANAQTLSTASASLGAADLVVGGVPAQAEPIAECDVAGPTEANTRGVDIGSKTEFGRGASTCERGDDGVSTARADGQRFETDLLKQFGGPTIRVRSFSAECSTTENGSSGYVELGGVSGFTLPESIPPNHSILVPGNDAGDPPLAEIVLNELTAPTPPDGSLTTNALHLKLFPEGGPASGDLYVGTASCDPYGG</sequence>
<accession>A0A934V5N6</accession>
<comment type="caution">
    <text evidence="1">The sequence shown here is derived from an EMBL/GenBank/DDBJ whole genome shotgun (WGS) entry which is preliminary data.</text>
</comment>
<evidence type="ECO:0000313" key="1">
    <source>
        <dbReference type="EMBL" id="MBK1785874.1"/>
    </source>
</evidence>
<evidence type="ECO:0000313" key="2">
    <source>
        <dbReference type="Proteomes" id="UP000635245"/>
    </source>
</evidence>
<gene>
    <name evidence="1" type="ORF">JHE00_16195</name>
</gene>
<reference evidence="1" key="1">
    <citation type="submission" date="2020-12" db="EMBL/GenBank/DDBJ databases">
        <title>Prauserella sp. ASG 168, a novel actinomycete isolated from cave rock.</title>
        <authorList>
            <person name="Suriyachadkun C."/>
        </authorList>
    </citation>
    <scope>NUCLEOTIDE SEQUENCE</scope>
    <source>
        <strain evidence="1">ASG 168</strain>
    </source>
</reference>
<keyword evidence="2" id="KW-1185">Reference proteome</keyword>
<dbReference type="AlphaFoldDB" id="A0A934V5N6"/>
<proteinExistence type="predicted"/>